<feature type="domain" description="DUF4426" evidence="2">
    <location>
        <begin position="28"/>
        <end position="146"/>
    </location>
</feature>
<organism evidence="3 4">
    <name type="scientific">Thalassotalea profundi</name>
    <dbReference type="NCBI Taxonomy" id="2036687"/>
    <lineage>
        <taxon>Bacteria</taxon>
        <taxon>Pseudomonadati</taxon>
        <taxon>Pseudomonadota</taxon>
        <taxon>Gammaproteobacteria</taxon>
        <taxon>Alteromonadales</taxon>
        <taxon>Colwelliaceae</taxon>
        <taxon>Thalassotalea</taxon>
    </lineage>
</organism>
<reference evidence="4" key="1">
    <citation type="journal article" date="2019" name="Int. J. Syst. Evol. Microbiol.">
        <title>The Global Catalogue of Microorganisms (GCM) 10K type strain sequencing project: providing services to taxonomists for standard genome sequencing and annotation.</title>
        <authorList>
            <consortium name="The Broad Institute Genomics Platform"/>
            <consortium name="The Broad Institute Genome Sequencing Center for Infectious Disease"/>
            <person name="Wu L."/>
            <person name="Ma J."/>
        </authorList>
    </citation>
    <scope>NUCLEOTIDE SEQUENCE [LARGE SCALE GENOMIC DNA]</scope>
    <source>
        <strain evidence="4">CGMCC 1.15922</strain>
    </source>
</reference>
<protein>
    <recommendedName>
        <fullName evidence="2">DUF4426 domain-containing protein</fullName>
    </recommendedName>
</protein>
<keyword evidence="4" id="KW-1185">Reference proteome</keyword>
<dbReference type="EMBL" id="BNAH01000001">
    <property type="protein sequence ID" value="GHE77020.1"/>
    <property type="molecule type" value="Genomic_DNA"/>
</dbReference>
<evidence type="ECO:0000313" key="3">
    <source>
        <dbReference type="EMBL" id="GHE77020.1"/>
    </source>
</evidence>
<evidence type="ECO:0000259" key="2">
    <source>
        <dbReference type="Pfam" id="PF14467"/>
    </source>
</evidence>
<name>A0ABQ3IE76_9GAMM</name>
<gene>
    <name evidence="3" type="ORF">GCM10011501_00520</name>
</gene>
<feature type="signal peptide" evidence="1">
    <location>
        <begin position="1"/>
        <end position="24"/>
    </location>
</feature>
<accession>A0ABQ3IE76</accession>
<keyword evidence="1" id="KW-0732">Signal</keyword>
<proteinExistence type="predicted"/>
<feature type="chain" id="PRO_5045118829" description="DUF4426 domain-containing protein" evidence="1">
    <location>
        <begin position="25"/>
        <end position="146"/>
    </location>
</feature>
<dbReference type="Gene3D" id="2.60.40.3340">
    <property type="entry name" value="Domain of unknown function DUF4426"/>
    <property type="match status" value="1"/>
</dbReference>
<comment type="caution">
    <text evidence="3">The sequence shown here is derived from an EMBL/GenBank/DDBJ whole genome shotgun (WGS) entry which is preliminary data.</text>
</comment>
<evidence type="ECO:0000256" key="1">
    <source>
        <dbReference type="SAM" id="SignalP"/>
    </source>
</evidence>
<evidence type="ECO:0000313" key="4">
    <source>
        <dbReference type="Proteomes" id="UP000626370"/>
    </source>
</evidence>
<dbReference type="Pfam" id="PF14467">
    <property type="entry name" value="DUF4426"/>
    <property type="match status" value="1"/>
</dbReference>
<dbReference type="Proteomes" id="UP000626370">
    <property type="component" value="Unassembled WGS sequence"/>
</dbReference>
<dbReference type="InterPro" id="IPR025218">
    <property type="entry name" value="DUF4426"/>
</dbReference>
<sequence length="146" mass="16331">MNSLMSKVITFLLLTLALSFHSIADNMQKLGNMNVHYIAISATFLTPEIATAYNIERSRFNGLVNISVMDNTVEGNPAKTVSITGTAKNLTGQKKDLEFTEVKEGDAIYYLGQVNYRNDETIIFDLSITDGKETQTLKFSQKFYVD</sequence>
<dbReference type="RefSeq" id="WP_229816908.1">
    <property type="nucleotide sequence ID" value="NZ_BNAH01000001.1"/>
</dbReference>